<feature type="transmembrane region" description="Helical" evidence="5">
    <location>
        <begin position="94"/>
        <end position="113"/>
    </location>
</feature>
<comment type="subcellular location">
    <subcellularLocation>
        <location evidence="1">Membrane</location>
    </subcellularLocation>
</comment>
<dbReference type="GO" id="GO:0016020">
    <property type="term" value="C:membrane"/>
    <property type="evidence" value="ECO:0007669"/>
    <property type="project" value="UniProtKB-SubCell"/>
</dbReference>
<dbReference type="PANTHER" id="PTHR30566:SF5">
    <property type="entry name" value="MECHANOSENSITIVE ION CHANNEL PROTEIN 1, MITOCHONDRIAL-RELATED"/>
    <property type="match status" value="1"/>
</dbReference>
<reference evidence="7 8" key="1">
    <citation type="journal article" date="2011" name="Appl. Environ. Microbiol.">
        <title>Methanogenic archaea isolated from Taiwan's Chelungpu fault.</title>
        <authorList>
            <person name="Wu S.Y."/>
            <person name="Lai M.C."/>
        </authorList>
    </citation>
    <scope>NUCLEOTIDE SEQUENCE [LARGE SCALE GENOMIC DNA]</scope>
    <source>
        <strain evidence="7 8">St545Mb</strain>
    </source>
</reference>
<dbReference type="Gene3D" id="2.30.30.60">
    <property type="match status" value="1"/>
</dbReference>
<evidence type="ECO:0000256" key="4">
    <source>
        <dbReference type="ARBA" id="ARBA00023136"/>
    </source>
</evidence>
<protein>
    <submittedName>
        <fullName evidence="7">Mechanosensitive ion channel protein MscS</fullName>
    </submittedName>
</protein>
<name>A0AAE3KYG1_9EURY</name>
<comment type="caution">
    <text evidence="7">The sequence shown here is derived from an EMBL/GenBank/DDBJ whole genome shotgun (WGS) entry which is preliminary data.</text>
</comment>
<evidence type="ECO:0000313" key="7">
    <source>
        <dbReference type="EMBL" id="MCQ6962989.1"/>
    </source>
</evidence>
<evidence type="ECO:0000256" key="3">
    <source>
        <dbReference type="ARBA" id="ARBA00022989"/>
    </source>
</evidence>
<organism evidence="7 8">
    <name type="scientific">Methanolobus chelungpuianus</name>
    <dbReference type="NCBI Taxonomy" id="502115"/>
    <lineage>
        <taxon>Archaea</taxon>
        <taxon>Methanobacteriati</taxon>
        <taxon>Methanobacteriota</taxon>
        <taxon>Stenosarchaea group</taxon>
        <taxon>Methanomicrobia</taxon>
        <taxon>Methanosarcinales</taxon>
        <taxon>Methanosarcinaceae</taxon>
        <taxon>Methanolobus</taxon>
    </lineage>
</organism>
<proteinExistence type="predicted"/>
<dbReference type="Gene3D" id="1.10.287.1260">
    <property type="match status" value="1"/>
</dbReference>
<gene>
    <name evidence="7" type="ORF">PV02_07970</name>
</gene>
<dbReference type="Proteomes" id="UP001206983">
    <property type="component" value="Unassembled WGS sequence"/>
</dbReference>
<dbReference type="AlphaFoldDB" id="A0AAE3KYG1"/>
<dbReference type="InterPro" id="IPR006685">
    <property type="entry name" value="MscS_channel_2nd"/>
</dbReference>
<dbReference type="RefSeq" id="WP_256622866.1">
    <property type="nucleotide sequence ID" value="NZ_JTEO01000004.1"/>
</dbReference>
<dbReference type="InterPro" id="IPR023408">
    <property type="entry name" value="MscS_beta-dom_sf"/>
</dbReference>
<dbReference type="Pfam" id="PF00924">
    <property type="entry name" value="MS_channel_2nd"/>
    <property type="match status" value="1"/>
</dbReference>
<keyword evidence="2 5" id="KW-0812">Transmembrane</keyword>
<dbReference type="GO" id="GO:0055085">
    <property type="term" value="P:transmembrane transport"/>
    <property type="evidence" value="ECO:0007669"/>
    <property type="project" value="InterPro"/>
</dbReference>
<sequence length="310" mass="35786">MKHLIVVFSLLLLTVTAWLLAVEHRSFFLFRIYSTLLWLTVIHLFFKVVLEYRIAKKIKDDKTRFEFSRIVSILYVVLLLLVSIRVWVEDTQVLLVSYGLIAAGVTVALQDFFKNLMGGLIIFTTGTYRVGDRIEINSKMGDIIDIGILNTTLFELKEWVNADQPTGRISTIPNSVVLDSVINNYSKDNPFIWDEIILPITYHSDWKGAHERIMGIVREETLGVTLAAQEQISGLSKKYYLSEYTQVPAIYLRMTDNWIDLSIRYITLARQRRYIHDRLSRLILEDLQKDDRITIASATMDITVRSPGAY</sequence>
<evidence type="ECO:0000256" key="1">
    <source>
        <dbReference type="ARBA" id="ARBA00004370"/>
    </source>
</evidence>
<dbReference type="PANTHER" id="PTHR30566">
    <property type="entry name" value="YNAI-RELATED MECHANOSENSITIVE ION CHANNEL"/>
    <property type="match status" value="1"/>
</dbReference>
<dbReference type="InterPro" id="IPR010920">
    <property type="entry name" value="LSM_dom_sf"/>
</dbReference>
<evidence type="ECO:0000256" key="2">
    <source>
        <dbReference type="ARBA" id="ARBA00022692"/>
    </source>
</evidence>
<keyword evidence="8" id="KW-1185">Reference proteome</keyword>
<evidence type="ECO:0000259" key="6">
    <source>
        <dbReference type="Pfam" id="PF00924"/>
    </source>
</evidence>
<feature type="transmembrane region" description="Helical" evidence="5">
    <location>
        <begin position="31"/>
        <end position="50"/>
    </location>
</feature>
<accession>A0AAE3KYG1</accession>
<dbReference type="SUPFAM" id="SSF50182">
    <property type="entry name" value="Sm-like ribonucleoproteins"/>
    <property type="match status" value="1"/>
</dbReference>
<feature type="domain" description="Mechanosensitive ion channel MscS" evidence="6">
    <location>
        <begin position="111"/>
        <end position="187"/>
    </location>
</feature>
<feature type="transmembrane region" description="Helical" evidence="5">
    <location>
        <begin position="70"/>
        <end position="88"/>
    </location>
</feature>
<dbReference type="EMBL" id="JTEO01000004">
    <property type="protein sequence ID" value="MCQ6962989.1"/>
    <property type="molecule type" value="Genomic_DNA"/>
</dbReference>
<keyword evidence="4 5" id="KW-0472">Membrane</keyword>
<keyword evidence="3 5" id="KW-1133">Transmembrane helix</keyword>
<evidence type="ECO:0000313" key="8">
    <source>
        <dbReference type="Proteomes" id="UP001206983"/>
    </source>
</evidence>
<evidence type="ECO:0000256" key="5">
    <source>
        <dbReference type="SAM" id="Phobius"/>
    </source>
</evidence>